<comment type="catalytic activity">
    <reaction evidence="13">
        <text>GMP + diphosphate = guanine + 5-phospho-alpha-D-ribose 1-diphosphate</text>
        <dbReference type="Rhea" id="RHEA:25424"/>
        <dbReference type="ChEBI" id="CHEBI:16235"/>
        <dbReference type="ChEBI" id="CHEBI:33019"/>
        <dbReference type="ChEBI" id="CHEBI:58017"/>
        <dbReference type="ChEBI" id="CHEBI:58115"/>
        <dbReference type="EC" id="2.4.2.8"/>
    </reaction>
    <physiologicalReaction direction="right-to-left" evidence="13">
        <dbReference type="Rhea" id="RHEA:25426"/>
    </physiologicalReaction>
</comment>
<evidence type="ECO:0000256" key="1">
    <source>
        <dbReference type="ARBA" id="ARBA00001946"/>
    </source>
</evidence>
<dbReference type="CDD" id="cd06223">
    <property type="entry name" value="PRTases_typeI"/>
    <property type="match status" value="1"/>
</dbReference>
<dbReference type="GO" id="GO:0032263">
    <property type="term" value="P:GMP salvage"/>
    <property type="evidence" value="ECO:0007669"/>
    <property type="project" value="TreeGrafter"/>
</dbReference>
<evidence type="ECO:0000256" key="10">
    <source>
        <dbReference type="ARBA" id="ARBA00022726"/>
    </source>
</evidence>
<sequence length="176" mass="19678">MELYTPEALIGEEEIALRIEALGKAITQDFENEDLVVICVLKGAFMFCSDLIKKINRPLKLEFISLSSYGDSTNSSGNVRLEMDITANIEGKNVIIVEDIVDTGLTIKTLMELLSVRNPKTVKLASLLFKPVKLKHKVNIDYLGFEIEDKFVIGYGLDYAGRYRELPYIGILNAGN</sequence>
<keyword evidence="10 15" id="KW-0660">Purine salvage</keyword>
<comment type="similarity">
    <text evidence="4 15">Belongs to the purine/pyrimidine phosphoribosyltransferase family.</text>
</comment>
<evidence type="ECO:0000256" key="8">
    <source>
        <dbReference type="ARBA" id="ARBA00022679"/>
    </source>
</evidence>
<dbReference type="EC" id="2.4.2.8" evidence="5 15"/>
<evidence type="ECO:0000256" key="9">
    <source>
        <dbReference type="ARBA" id="ARBA00022723"/>
    </source>
</evidence>
<dbReference type="GO" id="GO:0005829">
    <property type="term" value="C:cytosol"/>
    <property type="evidence" value="ECO:0007669"/>
    <property type="project" value="TreeGrafter"/>
</dbReference>
<dbReference type="PANTHER" id="PTHR43340">
    <property type="entry name" value="HYPOXANTHINE-GUANINE PHOSPHORIBOSYLTRANSFERASE"/>
    <property type="match status" value="1"/>
</dbReference>
<comment type="pathway">
    <text evidence="3 15">Purine metabolism; IMP biosynthesis via salvage pathway; IMP from hypoxanthine: step 1/1.</text>
</comment>
<evidence type="ECO:0000256" key="7">
    <source>
        <dbReference type="ARBA" id="ARBA00022676"/>
    </source>
</evidence>
<keyword evidence="6 15" id="KW-0963">Cytoplasm</keyword>
<dbReference type="GO" id="GO:0006178">
    <property type="term" value="P:guanine salvage"/>
    <property type="evidence" value="ECO:0007669"/>
    <property type="project" value="TreeGrafter"/>
</dbReference>
<dbReference type="GO" id="GO:0000287">
    <property type="term" value="F:magnesium ion binding"/>
    <property type="evidence" value="ECO:0007669"/>
    <property type="project" value="TreeGrafter"/>
</dbReference>
<dbReference type="AlphaFoldDB" id="A0AAX4HSD6"/>
<keyword evidence="8 15" id="KW-0808">Transferase</keyword>
<evidence type="ECO:0000256" key="15">
    <source>
        <dbReference type="RuleBase" id="RU364099"/>
    </source>
</evidence>
<dbReference type="Gene3D" id="3.40.50.2020">
    <property type="match status" value="1"/>
</dbReference>
<dbReference type="KEGG" id="psti:SOO65_05745"/>
<dbReference type="InterPro" id="IPR000836">
    <property type="entry name" value="PRTase_dom"/>
</dbReference>
<dbReference type="GO" id="GO:0000166">
    <property type="term" value="F:nucleotide binding"/>
    <property type="evidence" value="ECO:0007669"/>
    <property type="project" value="UniProtKB-KW"/>
</dbReference>
<comment type="cofactor">
    <cofactor evidence="1 15">
        <name>Mg(2+)</name>
        <dbReference type="ChEBI" id="CHEBI:18420"/>
    </cofactor>
</comment>
<comment type="catalytic activity">
    <reaction evidence="14">
        <text>IMP + diphosphate = hypoxanthine + 5-phospho-alpha-D-ribose 1-diphosphate</text>
        <dbReference type="Rhea" id="RHEA:17973"/>
        <dbReference type="ChEBI" id="CHEBI:17368"/>
        <dbReference type="ChEBI" id="CHEBI:33019"/>
        <dbReference type="ChEBI" id="CHEBI:58017"/>
        <dbReference type="ChEBI" id="CHEBI:58053"/>
        <dbReference type="EC" id="2.4.2.8"/>
    </reaction>
    <physiologicalReaction direction="right-to-left" evidence="14">
        <dbReference type="Rhea" id="RHEA:17975"/>
    </physiologicalReaction>
</comment>
<evidence type="ECO:0000256" key="14">
    <source>
        <dbReference type="ARBA" id="ARBA00049402"/>
    </source>
</evidence>
<accession>A0AAX4HSD6</accession>
<dbReference type="RefSeq" id="WP_321398260.1">
    <property type="nucleotide sequence ID" value="NZ_CP139487.1"/>
</dbReference>
<evidence type="ECO:0000256" key="2">
    <source>
        <dbReference type="ARBA" id="ARBA00004496"/>
    </source>
</evidence>
<dbReference type="PANTHER" id="PTHR43340:SF1">
    <property type="entry name" value="HYPOXANTHINE PHOSPHORIBOSYLTRANSFERASE"/>
    <property type="match status" value="1"/>
</dbReference>
<dbReference type="InterPro" id="IPR050408">
    <property type="entry name" value="HGPRT"/>
</dbReference>
<dbReference type="Proteomes" id="UP001324634">
    <property type="component" value="Chromosome"/>
</dbReference>
<dbReference type="NCBIfam" id="TIGR01203">
    <property type="entry name" value="HGPRTase"/>
    <property type="match status" value="1"/>
</dbReference>
<dbReference type="GO" id="GO:0032264">
    <property type="term" value="P:IMP salvage"/>
    <property type="evidence" value="ECO:0007669"/>
    <property type="project" value="TreeGrafter"/>
</dbReference>
<dbReference type="GO" id="GO:0052657">
    <property type="term" value="F:guanine phosphoribosyltransferase activity"/>
    <property type="evidence" value="ECO:0007669"/>
    <property type="project" value="UniProtKB-ARBA"/>
</dbReference>
<evidence type="ECO:0000256" key="5">
    <source>
        <dbReference type="ARBA" id="ARBA00011895"/>
    </source>
</evidence>
<keyword evidence="11 15" id="KW-0547">Nucleotide-binding</keyword>
<dbReference type="SUPFAM" id="SSF53271">
    <property type="entry name" value="PRTase-like"/>
    <property type="match status" value="1"/>
</dbReference>
<dbReference type="InterPro" id="IPR005904">
    <property type="entry name" value="Hxn_phspho_trans"/>
</dbReference>
<proteinExistence type="inferred from homology"/>
<evidence type="ECO:0000256" key="4">
    <source>
        <dbReference type="ARBA" id="ARBA00008391"/>
    </source>
</evidence>
<gene>
    <name evidence="17" type="primary">hpt</name>
    <name evidence="17" type="ORF">SOO65_05745</name>
</gene>
<reference evidence="17 18" key="1">
    <citation type="submission" date="2023-11" db="EMBL/GenBank/DDBJ databases">
        <title>Peredibacter starrii A3.12.</title>
        <authorList>
            <person name="Mitchell R.J."/>
        </authorList>
    </citation>
    <scope>NUCLEOTIDE SEQUENCE [LARGE SCALE GENOMIC DNA]</scope>
    <source>
        <strain evidence="17 18">A3.12</strain>
    </source>
</reference>
<dbReference type="FunFam" id="3.40.50.2020:FF:000006">
    <property type="entry name" value="Hypoxanthine phosphoribosyltransferase"/>
    <property type="match status" value="1"/>
</dbReference>
<evidence type="ECO:0000313" key="18">
    <source>
        <dbReference type="Proteomes" id="UP001324634"/>
    </source>
</evidence>
<name>A0AAX4HSD6_9BACT</name>
<dbReference type="Pfam" id="PF00156">
    <property type="entry name" value="Pribosyltran"/>
    <property type="match status" value="1"/>
</dbReference>
<evidence type="ECO:0000256" key="3">
    <source>
        <dbReference type="ARBA" id="ARBA00004669"/>
    </source>
</evidence>
<dbReference type="InterPro" id="IPR029057">
    <property type="entry name" value="PRTase-like"/>
</dbReference>
<comment type="subcellular location">
    <subcellularLocation>
        <location evidence="2 15">Cytoplasm</location>
    </subcellularLocation>
</comment>
<keyword evidence="18" id="KW-1185">Reference proteome</keyword>
<dbReference type="GO" id="GO:0004422">
    <property type="term" value="F:hypoxanthine phosphoribosyltransferase activity"/>
    <property type="evidence" value="ECO:0007669"/>
    <property type="project" value="InterPro"/>
</dbReference>
<keyword evidence="7 15" id="KW-0328">Glycosyltransferase</keyword>
<evidence type="ECO:0000313" key="17">
    <source>
        <dbReference type="EMBL" id="WPU66244.1"/>
    </source>
</evidence>
<evidence type="ECO:0000256" key="12">
    <source>
        <dbReference type="ARBA" id="ARBA00022842"/>
    </source>
</evidence>
<keyword evidence="12 15" id="KW-0460">Magnesium</keyword>
<keyword evidence="9 15" id="KW-0479">Metal-binding</keyword>
<evidence type="ECO:0000259" key="16">
    <source>
        <dbReference type="Pfam" id="PF00156"/>
    </source>
</evidence>
<evidence type="ECO:0000256" key="13">
    <source>
        <dbReference type="ARBA" id="ARBA00048811"/>
    </source>
</evidence>
<evidence type="ECO:0000256" key="6">
    <source>
        <dbReference type="ARBA" id="ARBA00022490"/>
    </source>
</evidence>
<dbReference type="EMBL" id="CP139487">
    <property type="protein sequence ID" value="WPU66244.1"/>
    <property type="molecule type" value="Genomic_DNA"/>
</dbReference>
<dbReference type="GO" id="GO:0046100">
    <property type="term" value="P:hypoxanthine metabolic process"/>
    <property type="evidence" value="ECO:0007669"/>
    <property type="project" value="TreeGrafter"/>
</dbReference>
<feature type="domain" description="Phosphoribosyltransferase" evidence="16">
    <location>
        <begin position="14"/>
        <end position="159"/>
    </location>
</feature>
<evidence type="ECO:0000256" key="11">
    <source>
        <dbReference type="ARBA" id="ARBA00022741"/>
    </source>
</evidence>
<dbReference type="GO" id="GO:0006166">
    <property type="term" value="P:purine ribonucleoside salvage"/>
    <property type="evidence" value="ECO:0007669"/>
    <property type="project" value="UniProtKB-KW"/>
</dbReference>
<organism evidence="17 18">
    <name type="scientific">Peredibacter starrii</name>
    <dbReference type="NCBI Taxonomy" id="28202"/>
    <lineage>
        <taxon>Bacteria</taxon>
        <taxon>Pseudomonadati</taxon>
        <taxon>Bdellovibrionota</taxon>
        <taxon>Bacteriovoracia</taxon>
        <taxon>Bacteriovoracales</taxon>
        <taxon>Bacteriovoracaceae</taxon>
        <taxon>Peredibacter</taxon>
    </lineage>
</organism>
<protein>
    <recommendedName>
        <fullName evidence="5 15">Hypoxanthine phosphoribosyltransferase</fullName>
        <ecNumber evidence="5 15">2.4.2.8</ecNumber>
    </recommendedName>
</protein>